<dbReference type="AlphaFoldDB" id="A0A1W1CB46"/>
<protein>
    <submittedName>
        <fullName evidence="1">Uncharacterized protein</fullName>
    </submittedName>
</protein>
<sequence length="72" mass="8270">MSTKDAVIKELAVRKAEIEKELELLFKANMKITDWDVPEGDDTEAADIILKIMDKKIQELRADVKAGKYKNY</sequence>
<dbReference type="EMBL" id="FPHK01000065">
    <property type="protein sequence ID" value="SFV62945.1"/>
    <property type="molecule type" value="Genomic_DNA"/>
</dbReference>
<name>A0A1W1CB46_9ZZZZ</name>
<reference evidence="1" key="1">
    <citation type="submission" date="2016-10" db="EMBL/GenBank/DDBJ databases">
        <authorList>
            <person name="de Groot N.N."/>
        </authorList>
    </citation>
    <scope>NUCLEOTIDE SEQUENCE</scope>
</reference>
<accession>A0A1W1CB46</accession>
<proteinExistence type="predicted"/>
<organism evidence="1">
    <name type="scientific">hydrothermal vent metagenome</name>
    <dbReference type="NCBI Taxonomy" id="652676"/>
    <lineage>
        <taxon>unclassified sequences</taxon>
        <taxon>metagenomes</taxon>
        <taxon>ecological metagenomes</taxon>
    </lineage>
</organism>
<evidence type="ECO:0000313" key="1">
    <source>
        <dbReference type="EMBL" id="SFV62945.1"/>
    </source>
</evidence>
<gene>
    <name evidence="1" type="ORF">MNB_SM-6-659</name>
</gene>